<reference evidence="1 2" key="1">
    <citation type="submission" date="2017-03" db="EMBL/GenBank/DDBJ databases">
        <authorList>
            <person name="Afonso C.L."/>
            <person name="Miller P.J."/>
            <person name="Scott M.A."/>
            <person name="Spackman E."/>
            <person name="Goraichik I."/>
            <person name="Dimitrov K.M."/>
            <person name="Suarez D.L."/>
            <person name="Swayne D.E."/>
        </authorList>
    </citation>
    <scope>NUCLEOTIDE SEQUENCE [LARGE SCALE GENOMIC DNA]</scope>
    <source>
        <strain evidence="1">PRJEB14757</strain>
    </source>
</reference>
<keyword evidence="2" id="KW-1185">Reference proteome</keyword>
<evidence type="ECO:0000313" key="2">
    <source>
        <dbReference type="Proteomes" id="UP000191931"/>
    </source>
</evidence>
<accession>A0A1W1HGN1</accession>
<dbReference type="OrthoDB" id="1050390at2"/>
<dbReference type="Proteomes" id="UP000191931">
    <property type="component" value="Unassembled WGS sequence"/>
</dbReference>
<sequence>MPHIKRMADQNDDKISDVMEELLKHYNGYRFSKRKVKVFNPFSLMTALKYMDIANYWFETGTPSFLNF</sequence>
<dbReference type="EMBL" id="FWEV01000282">
    <property type="protein sequence ID" value="SLM31596.1"/>
    <property type="molecule type" value="Genomic_DNA"/>
</dbReference>
<name>A0A1W1HGN1_9BACT</name>
<dbReference type="STRING" id="1246637.MTBBW1_400003"/>
<organism evidence="1 2">
    <name type="scientific">Desulfamplus magnetovallimortis</name>
    <dbReference type="NCBI Taxonomy" id="1246637"/>
    <lineage>
        <taxon>Bacteria</taxon>
        <taxon>Pseudomonadati</taxon>
        <taxon>Thermodesulfobacteriota</taxon>
        <taxon>Desulfobacteria</taxon>
        <taxon>Desulfobacterales</taxon>
        <taxon>Desulfobacteraceae</taxon>
        <taxon>Desulfamplus</taxon>
    </lineage>
</organism>
<gene>
    <name evidence="1" type="ORF">MTBBW1_400003</name>
</gene>
<proteinExistence type="predicted"/>
<dbReference type="AlphaFoldDB" id="A0A1W1HGN1"/>
<protein>
    <submittedName>
        <fullName evidence="1">Uncharacterized protein</fullName>
    </submittedName>
</protein>
<evidence type="ECO:0000313" key="1">
    <source>
        <dbReference type="EMBL" id="SLM31596.1"/>
    </source>
</evidence>